<reference evidence="1 2" key="1">
    <citation type="submission" date="2019-06" db="EMBL/GenBank/DDBJ databases">
        <title>Sequencing the genomes of 1000 actinobacteria strains.</title>
        <authorList>
            <person name="Klenk H.-P."/>
        </authorList>
    </citation>
    <scope>NUCLEOTIDE SEQUENCE [LARGE SCALE GENOMIC DNA]</scope>
    <source>
        <strain evidence="1 2">DSM 20427</strain>
    </source>
</reference>
<gene>
    <name evidence="1" type="ORF">FHX68_1116</name>
</gene>
<evidence type="ECO:0000313" key="2">
    <source>
        <dbReference type="Proteomes" id="UP000319804"/>
    </source>
</evidence>
<proteinExistence type="predicted"/>
<dbReference type="EMBL" id="VFPS01000001">
    <property type="protein sequence ID" value="TQN00983.1"/>
    <property type="molecule type" value="Genomic_DNA"/>
</dbReference>
<accession>A0A543L0X8</accession>
<comment type="caution">
    <text evidence="1">The sequence shown here is derived from an EMBL/GenBank/DDBJ whole genome shotgun (WGS) entry which is preliminary data.</text>
</comment>
<protein>
    <submittedName>
        <fullName evidence="1">Uncharacterized protein</fullName>
    </submittedName>
</protein>
<dbReference type="Proteomes" id="UP000319804">
    <property type="component" value="Unassembled WGS sequence"/>
</dbReference>
<evidence type="ECO:0000313" key="1">
    <source>
        <dbReference type="EMBL" id="TQN00983.1"/>
    </source>
</evidence>
<dbReference type="AlphaFoldDB" id="A0A543L0X8"/>
<name>A0A543L0X8_9MICO</name>
<organism evidence="1 2">
    <name type="scientific">Microbacterium lacticum</name>
    <dbReference type="NCBI Taxonomy" id="33885"/>
    <lineage>
        <taxon>Bacteria</taxon>
        <taxon>Bacillati</taxon>
        <taxon>Actinomycetota</taxon>
        <taxon>Actinomycetes</taxon>
        <taxon>Micrococcales</taxon>
        <taxon>Microbacteriaceae</taxon>
        <taxon>Microbacterium</taxon>
    </lineage>
</organism>
<keyword evidence="2" id="KW-1185">Reference proteome</keyword>
<sequence>MNAEQEHERLTEAMLKLDDGLNRIAQKYGSAVQFNYEDPVTFGAGHFVFYPVDNTRSRFAIEEQYTGTDWSDDERVPTSWTWVAEREVRDQNGAYIWGVEREGETRSKDVQTLLTEAEQWARRVQNRAAQREQFRAPVRNSHWGVTLLVDGRYQEGTTGRDVYESQEVH</sequence>